<organism evidence="2 3">
    <name type="scientific">Monilinia vaccinii-corymbosi</name>
    <dbReference type="NCBI Taxonomy" id="61207"/>
    <lineage>
        <taxon>Eukaryota</taxon>
        <taxon>Fungi</taxon>
        <taxon>Dikarya</taxon>
        <taxon>Ascomycota</taxon>
        <taxon>Pezizomycotina</taxon>
        <taxon>Leotiomycetes</taxon>
        <taxon>Helotiales</taxon>
        <taxon>Sclerotiniaceae</taxon>
        <taxon>Monilinia</taxon>
    </lineage>
</organism>
<evidence type="ECO:0000313" key="3">
    <source>
        <dbReference type="Proteomes" id="UP000672032"/>
    </source>
</evidence>
<proteinExistence type="predicted"/>
<reference evidence="2" key="1">
    <citation type="submission" date="2020-10" db="EMBL/GenBank/DDBJ databases">
        <title>Genome Sequence of Monilinia vaccinii-corymbosi Sheds Light on Mummy Berry Disease Infection of Blueberry and Mating Type.</title>
        <authorList>
            <person name="Yow A.G."/>
            <person name="Zhang Y."/>
            <person name="Bansal K."/>
            <person name="Eacker S.M."/>
            <person name="Sullivan S."/>
            <person name="Liachko I."/>
            <person name="Cubeta M.A."/>
            <person name="Rollins J.A."/>
            <person name="Ashrafi H."/>
        </authorList>
    </citation>
    <scope>NUCLEOTIDE SEQUENCE</scope>
    <source>
        <strain evidence="2">RL-1</strain>
    </source>
</reference>
<sequence length="432" mass="47619">MAPSKKRKAEANAGTSQAKRRIIPVDWSAADETLIQASLDVELRLWRRVRDLYQVNCFDIIPPGGLVSFGAIPPPGLEQMVNTNWNQRASLRFIFVLTLPIFEGRLDVLHYCISMANAKRIRYCARPVTRHLIPADPVWVGPFPEHVEGFTRMIQEAVQSHYRRYDFNTDITVFDLEVLPEAWDLYVESKPELGLKTTKEYQTAIRAPTGTEIVSREEVLEWKMDWILESRRHGRPCNQPSNRFYSTGVGVGDDGGDDGGDDVGDDDDMGGSGHAGLRAGDGSAKNVQNAFVISDDDESSNSTNEDHGNEGSSNGRSAGSQLPAGMDDADDESANIPEEPVRSGTQLPSASLRNLPVGIQGSPMHVSAASAVGVVGPVREGNPRVIGIKIRLLIHKRYSEKYTKEELVNVFIRDIGVHLSGEHDVLDLPIKI</sequence>
<dbReference type="OrthoDB" id="3563386at2759"/>
<feature type="compositionally biased region" description="Acidic residues" evidence="1">
    <location>
        <begin position="254"/>
        <end position="269"/>
    </location>
</feature>
<protein>
    <submittedName>
        <fullName evidence="2">Uncharacterized protein</fullName>
    </submittedName>
</protein>
<feature type="region of interest" description="Disordered" evidence="1">
    <location>
        <begin position="237"/>
        <end position="349"/>
    </location>
</feature>
<feature type="compositionally biased region" description="Polar residues" evidence="1">
    <location>
        <begin position="310"/>
        <end position="320"/>
    </location>
</feature>
<dbReference type="Proteomes" id="UP000672032">
    <property type="component" value="Chromosome 9"/>
</dbReference>
<dbReference type="AlphaFoldDB" id="A0A8A3PSF4"/>
<evidence type="ECO:0000256" key="1">
    <source>
        <dbReference type="SAM" id="MobiDB-lite"/>
    </source>
</evidence>
<name>A0A8A3PSF4_9HELO</name>
<accession>A0A8A3PSF4</accession>
<keyword evidence="3" id="KW-1185">Reference proteome</keyword>
<dbReference type="EMBL" id="CP063413">
    <property type="protein sequence ID" value="QSZ37799.1"/>
    <property type="molecule type" value="Genomic_DNA"/>
</dbReference>
<evidence type="ECO:0000313" key="2">
    <source>
        <dbReference type="EMBL" id="QSZ37799.1"/>
    </source>
</evidence>
<gene>
    <name evidence="2" type="ORF">DSL72_008898</name>
</gene>